<reference evidence="2 3" key="1">
    <citation type="submission" date="2016-01" db="EMBL/GenBank/DDBJ databases">
        <authorList>
            <person name="Mitreva M."/>
            <person name="Pepin K.H."/>
            <person name="Mihindukulasuriya K.A."/>
            <person name="Fulton R."/>
            <person name="Fronick C."/>
            <person name="O'Laughlin M."/>
            <person name="Miner T."/>
            <person name="Herter B."/>
            <person name="Rosa B.A."/>
            <person name="Cordes M."/>
            <person name="Tomlinson C."/>
            <person name="Wollam A."/>
            <person name="Palsikar V.B."/>
            <person name="Mardis E.R."/>
            <person name="Wilson R.K."/>
        </authorList>
    </citation>
    <scope>NUCLEOTIDE SEQUENCE [LARGE SCALE GENOMIC DNA]</scope>
    <source>
        <strain evidence="2 3">KA00071</strain>
    </source>
</reference>
<name>A0ABR5TKT8_9BACL</name>
<proteinExistence type="predicted"/>
<dbReference type="Proteomes" id="UP000070467">
    <property type="component" value="Unassembled WGS sequence"/>
</dbReference>
<dbReference type="Gene3D" id="3.40.190.10">
    <property type="entry name" value="Periplasmic binding protein-like II"/>
    <property type="match status" value="2"/>
</dbReference>
<dbReference type="PROSITE" id="PS51257">
    <property type="entry name" value="PROKAR_LIPOPROTEIN"/>
    <property type="match status" value="1"/>
</dbReference>
<dbReference type="InterPro" id="IPR015168">
    <property type="entry name" value="SsuA/THI5"/>
</dbReference>
<evidence type="ECO:0000313" key="3">
    <source>
        <dbReference type="Proteomes" id="UP000070467"/>
    </source>
</evidence>
<protein>
    <submittedName>
        <fullName evidence="2">NMT1/THI5-like protein</fullName>
    </submittedName>
</protein>
<dbReference type="EMBL" id="LSDB01000057">
    <property type="protein sequence ID" value="KXB56665.1"/>
    <property type="molecule type" value="Genomic_DNA"/>
</dbReference>
<evidence type="ECO:0000313" key="2">
    <source>
        <dbReference type="EMBL" id="KXB56665.1"/>
    </source>
</evidence>
<keyword evidence="3" id="KW-1185">Reference proteome</keyword>
<dbReference type="PANTHER" id="PTHR31528">
    <property type="entry name" value="4-AMINO-5-HYDROXYMETHYL-2-METHYLPYRIMIDINE PHOSPHATE SYNTHASE THI11-RELATED"/>
    <property type="match status" value="1"/>
</dbReference>
<feature type="domain" description="SsuA/THI5-like" evidence="1">
    <location>
        <begin position="49"/>
        <end position="263"/>
    </location>
</feature>
<comment type="caution">
    <text evidence="2">The sequence shown here is derived from an EMBL/GenBank/DDBJ whole genome shotgun (WGS) entry which is preliminary data.</text>
</comment>
<gene>
    <name evidence="2" type="ORF">HMPREF1871_01083</name>
</gene>
<accession>A0ABR5TKT8</accession>
<dbReference type="SUPFAM" id="SSF53850">
    <property type="entry name" value="Periplasmic binding protein-like II"/>
    <property type="match status" value="1"/>
</dbReference>
<dbReference type="PANTHER" id="PTHR31528:SF3">
    <property type="entry name" value="THIAMINE BIOSYNTHESIS PROTEIN HI_0357-RELATED"/>
    <property type="match status" value="1"/>
</dbReference>
<evidence type="ECO:0000259" key="1">
    <source>
        <dbReference type="Pfam" id="PF09084"/>
    </source>
</evidence>
<dbReference type="Pfam" id="PF09084">
    <property type="entry name" value="NMT1"/>
    <property type="match status" value="1"/>
</dbReference>
<sequence length="336" mass="38504">MEIHRRKKMKKILYALMAVVIIIFTAGCSTKQESKDLKKVDFILDWTPNTNHTGIYVAKEKGYFKEAGIDLEIKLPPEDSSSDLVINNKAPFTIYFQDSMANKLSKGAGITAVAAIVEHNTSGIISSKDKAITQPKDLEGKKYGTWNDPIELAMIKNIMEKQSADFSKLQLVPNNDSNSIVSIENKAFDAAWIYYGWDGLMAKNMNIDTNFFYLKDFAKELDYYSPIIIANNEYLKNNKEEATKIIKAIKKGYIYAIDHPEEAAEILIKNAPELQDKKDFVIESQKYLSKQYAKDKNKWGEIDPERWNNFYNWINENKITKNPLEKNAGFSNDYLK</sequence>
<organism evidence="2 3">
    <name type="scientific">Gemelliphila asaccharolytica</name>
    <dbReference type="NCBI Taxonomy" id="502393"/>
    <lineage>
        <taxon>Bacteria</taxon>
        <taxon>Bacillati</taxon>
        <taxon>Bacillota</taxon>
        <taxon>Bacilli</taxon>
        <taxon>Bacillales</taxon>
        <taxon>Gemellaceae</taxon>
        <taxon>Gemelliphila</taxon>
    </lineage>
</organism>
<dbReference type="InterPro" id="IPR027939">
    <property type="entry name" value="NMT1/THI5"/>
</dbReference>